<proteinExistence type="predicted"/>
<dbReference type="SUPFAM" id="SSF90257">
    <property type="entry name" value="Myosin rod fragments"/>
    <property type="match status" value="1"/>
</dbReference>
<dbReference type="VEuPathDB" id="VectorBase:BGLB022735"/>
<feature type="coiled-coil region" evidence="1">
    <location>
        <begin position="239"/>
        <end position="280"/>
    </location>
</feature>
<protein>
    <submittedName>
        <fullName evidence="2">Uncharacterized protein</fullName>
    </submittedName>
</protein>
<evidence type="ECO:0000313" key="2">
    <source>
        <dbReference type="EnsemblMetazoa" id="BGLB022735-PB"/>
    </source>
</evidence>
<accession>A0A2C9KRK4</accession>
<organism evidence="2 3">
    <name type="scientific">Biomphalaria glabrata</name>
    <name type="common">Bloodfluke planorb</name>
    <name type="synonym">Freshwater snail</name>
    <dbReference type="NCBI Taxonomy" id="6526"/>
    <lineage>
        <taxon>Eukaryota</taxon>
        <taxon>Metazoa</taxon>
        <taxon>Spiralia</taxon>
        <taxon>Lophotrochozoa</taxon>
        <taxon>Mollusca</taxon>
        <taxon>Gastropoda</taxon>
        <taxon>Heterobranchia</taxon>
        <taxon>Euthyneura</taxon>
        <taxon>Panpulmonata</taxon>
        <taxon>Hygrophila</taxon>
        <taxon>Lymnaeoidea</taxon>
        <taxon>Planorbidae</taxon>
        <taxon>Biomphalaria</taxon>
    </lineage>
</organism>
<feature type="coiled-coil region" evidence="1">
    <location>
        <begin position="942"/>
        <end position="1053"/>
    </location>
</feature>
<evidence type="ECO:0000256" key="1">
    <source>
        <dbReference type="SAM" id="Coils"/>
    </source>
</evidence>
<dbReference type="Proteomes" id="UP000076420">
    <property type="component" value="Unassembled WGS sequence"/>
</dbReference>
<feature type="coiled-coil region" evidence="1">
    <location>
        <begin position="544"/>
        <end position="647"/>
    </location>
</feature>
<feature type="coiled-coil region" evidence="1">
    <location>
        <begin position="704"/>
        <end position="731"/>
    </location>
</feature>
<evidence type="ECO:0000313" key="3">
    <source>
        <dbReference type="Proteomes" id="UP000076420"/>
    </source>
</evidence>
<gene>
    <name evidence="2" type="primary">106050704</name>
</gene>
<feature type="coiled-coil region" evidence="1">
    <location>
        <begin position="17"/>
        <end position="195"/>
    </location>
</feature>
<feature type="coiled-coil region" evidence="1">
    <location>
        <begin position="1339"/>
        <end position="1422"/>
    </location>
</feature>
<dbReference type="STRING" id="6526.A0A2C9KRK4"/>
<feature type="coiled-coil region" evidence="1">
    <location>
        <begin position="1525"/>
        <end position="1580"/>
    </location>
</feature>
<feature type="coiled-coil region" evidence="1">
    <location>
        <begin position="1096"/>
        <end position="1130"/>
    </location>
</feature>
<feature type="coiled-coil region" evidence="1">
    <location>
        <begin position="1173"/>
        <end position="1288"/>
    </location>
</feature>
<dbReference type="EnsemblMetazoa" id="BGLB022735-RB">
    <property type="protein sequence ID" value="BGLB022735-PB"/>
    <property type="gene ID" value="BGLB022735"/>
</dbReference>
<dbReference type="KEGG" id="bgt:106050704"/>
<sequence length="1759" mass="203806">MSSTSLVTDVRVTILDKEMLTSQMRKLNLENSALQMENKLLKDKNNRAAVRVTELETKLQKSQEEIYEIQLKRDQESGRALLTARLEMEREIEQYQTKATSAAKQVDLLKSEISYLDEQLITLQRELEVTRQAADRSKIYETHQQEVETFRNEIENLKSLLEQTDHSLEKEISKCVDLTNQVHRLTEENQILRSQLEGDNDDVSVAEKQITSLLLRLHVTEERLSQERADRAGNLSQIEEKLLTDNAKLQTKSKELDRQLKREKEKTRVLEQRLKEFREENLHLRLSVPDEDEQSYDLPYIRQSRADAKKHGNDLTNILHELVKESGLSLEEEGPDGLLLYLWQERQLLQQNVKAWRICLDQWKKELDQNGHSVEEDSFENLQMALSITRESESRMLKTEENYEDINAEKISSEQVYRQQLSELVKDKHSTHARLDTLQDLMDALRAENEILRQGLAMTSGQKDVKPKETESKEDVLLGEITSLESKLAQVMRKNKVLTSELTTLRSQLSLRDSELKETIAEYKLTQSVSPSQQADEKVKGHHLQALQEEVAGYKEEIRCLNDRQSVTLAERQKLELELSEVKGQLRSLQAEYRQLEAGKTQNGDVNSFEEEIEKKTVQILQLTSQLTEAEINLSQVRNELGHQRQTHQDIVSQMDQLRSQLDQRCQMLDQISLRETDQLEQLEMVKSMLQTLTQGLTSKEGEVEILTLKLQQSQDKVLALEEQIAAAQGKGQVKGEGHKLSSAAKENLRHNELQELKTQVLQAVTSANTSKLECTELTQEVNKLRLELSTVMSSNVQLVNEKGLLERKIQILEEENNLVKTELDVGQTSLNQLESSLQEVVEKIGGQISHFEPGNEENMVEVDQKVLLNKLQTLQLNELAREKENEVIVEKIRRQEQEKITMSKHCDILQQEVNQCHQDVSRITKELVMKMKENAAITEINRMLQKDHLSLQKKLAILETKVEEKSVMADKQKAEVIEVIKQMEMVEQKQDSTLSTIQQRESTLVDYEKQIQQLSLNLTHMEKLRDEMQAGIDHLTEEVTSLKNVISVLEHKVQERDSNIHELKAKCHKQKEEILSLTHTAELANQEQDVLMANINSDKKVLETLKEEIKVHEENEKKLSDKVAQLTGELEVQRSHLIVAKETIQQTKAEKEIFMKDYQDVCRRLGEKENIHKETEKKIEAESALVKEESQRQKEMFLDLRAASEKEINQLRQENEILKQQLQIKNEEISKNMEKFKELEEIQRINKSLEVSIQEKEVRSGQSNMLVDSLRKEVMSLREENSQLQDTVARKVVSILDLQDQLRSSSEMKETQAIDMKHTMEGMRAHHEYERKTWKESLNKVEESARNSAEEVSRLTAKCDQISEQLQSKEQILVELNLKLKENMASQKHLEDKILHLKESLEEMKQKKISLENSLHSTQSECTSFKERIMSLTNQIKDKESALNISQKAVRLGEEKIEFLSSELLRHQRLLDSHKQQSTAKLQQLRSQAETESKDQIKVQQQAHVLSVELEQVRETLTLKNKESLKLQETVLELEQRVREYEIKLRLGEEMQTKLGYRFEEQENEVKKLRNFLSKKAEEDGSGKTMWQEMNRVMSELSHQLQFHFETSRSMDQGGREEDELVYKLRKQLLETESQLNTERALHQITKGSMQSLEEDCNRLRQTIMAMRKRAVSSEKKQKSRMEEINEIIARSQTRAQALLSSGDYSLDTSFRSLNPSRDYNLADVSFSSDTSLASEAHLANLSFLNLSSTYPGLSPRK</sequence>
<keyword evidence="1" id="KW-0175">Coiled coil</keyword>
<dbReference type="OrthoDB" id="6287438at2759"/>
<dbReference type="VEuPathDB" id="VectorBase:BGLAX_032644"/>
<reference evidence="2" key="1">
    <citation type="submission" date="2020-05" db="UniProtKB">
        <authorList>
            <consortium name="EnsemblMetazoa"/>
        </authorList>
    </citation>
    <scope>IDENTIFICATION</scope>
    <source>
        <strain evidence="2">BB02</strain>
    </source>
</reference>
<feature type="coiled-coil region" evidence="1">
    <location>
        <begin position="481"/>
        <end position="508"/>
    </location>
</feature>
<name>A0A2C9KRK4_BIOGL</name>
<feature type="coiled-coil region" evidence="1">
    <location>
        <begin position="1458"/>
        <end position="1496"/>
    </location>
</feature>
<feature type="coiled-coil region" evidence="1">
    <location>
        <begin position="768"/>
        <end position="823"/>
    </location>
</feature>